<reference evidence="1" key="1">
    <citation type="submission" date="2014-09" db="EMBL/GenBank/DDBJ databases">
        <authorList>
            <person name="Magalhaes I.L.F."/>
            <person name="Oliveira U."/>
            <person name="Santos F.R."/>
            <person name="Vidigal T.H.D.A."/>
            <person name="Brescovit A.D."/>
            <person name="Santos A.J."/>
        </authorList>
    </citation>
    <scope>NUCLEOTIDE SEQUENCE</scope>
    <source>
        <tissue evidence="1">Shoot tissue taken approximately 20 cm above the soil surface</tissue>
    </source>
</reference>
<organism evidence="1">
    <name type="scientific">Arundo donax</name>
    <name type="common">Giant reed</name>
    <name type="synonym">Donax arundinaceus</name>
    <dbReference type="NCBI Taxonomy" id="35708"/>
    <lineage>
        <taxon>Eukaryota</taxon>
        <taxon>Viridiplantae</taxon>
        <taxon>Streptophyta</taxon>
        <taxon>Embryophyta</taxon>
        <taxon>Tracheophyta</taxon>
        <taxon>Spermatophyta</taxon>
        <taxon>Magnoliopsida</taxon>
        <taxon>Liliopsida</taxon>
        <taxon>Poales</taxon>
        <taxon>Poaceae</taxon>
        <taxon>PACMAD clade</taxon>
        <taxon>Arundinoideae</taxon>
        <taxon>Arundineae</taxon>
        <taxon>Arundo</taxon>
    </lineage>
</organism>
<accession>A0A0A8YP12</accession>
<reference evidence="1" key="2">
    <citation type="journal article" date="2015" name="Data Brief">
        <title>Shoot transcriptome of the giant reed, Arundo donax.</title>
        <authorList>
            <person name="Barrero R.A."/>
            <person name="Guerrero F.D."/>
            <person name="Moolhuijzen P."/>
            <person name="Goolsby J.A."/>
            <person name="Tidwell J."/>
            <person name="Bellgard S.E."/>
            <person name="Bellgard M.I."/>
        </authorList>
    </citation>
    <scope>NUCLEOTIDE SEQUENCE</scope>
    <source>
        <tissue evidence="1">Shoot tissue taken approximately 20 cm above the soil surface</tissue>
    </source>
</reference>
<sequence>MVTSLLWCCTMCLNSLNKIKHMML</sequence>
<protein>
    <submittedName>
        <fullName evidence="1">Uncharacterized protein</fullName>
    </submittedName>
</protein>
<dbReference type="EMBL" id="GBRH01270317">
    <property type="protein sequence ID" value="JAD27578.1"/>
    <property type="molecule type" value="Transcribed_RNA"/>
</dbReference>
<evidence type="ECO:0000313" key="1">
    <source>
        <dbReference type="EMBL" id="JAD27578.1"/>
    </source>
</evidence>
<proteinExistence type="predicted"/>
<name>A0A0A8YP12_ARUDO</name>
<dbReference type="AlphaFoldDB" id="A0A0A8YP12"/>